<dbReference type="PRINTS" id="PR01576">
    <property type="entry name" value="PDEFORMYLASE"/>
</dbReference>
<evidence type="ECO:0000256" key="5">
    <source>
        <dbReference type="ARBA" id="ARBA00022917"/>
    </source>
</evidence>
<dbReference type="SUPFAM" id="SSF56420">
    <property type="entry name" value="Peptide deformylase"/>
    <property type="match status" value="1"/>
</dbReference>
<dbReference type="FunFam" id="3.90.45.10:FF:000005">
    <property type="entry name" value="Peptide deformylase"/>
    <property type="match status" value="1"/>
</dbReference>
<keyword evidence="8" id="KW-0472">Membrane</keyword>
<reference evidence="9 10" key="1">
    <citation type="submission" date="2013-02" db="EMBL/GenBank/DDBJ databases">
        <title>The Genome Annotation of Plasmodium falciparum Tanzania (2000708).</title>
        <authorList>
            <consortium name="The Broad Institute Genome Sequencing Platform"/>
            <consortium name="The Broad Institute Genome Sequencing Center for Infectious Disease"/>
            <person name="Neafsey D."/>
            <person name="Hoffman S."/>
            <person name="Volkman S."/>
            <person name="Rosenthal P."/>
            <person name="Walker B."/>
            <person name="Young S.K."/>
            <person name="Zeng Q."/>
            <person name="Gargeya S."/>
            <person name="Fitzgerald M."/>
            <person name="Haas B."/>
            <person name="Abouelleil A."/>
            <person name="Allen A.W."/>
            <person name="Alvarado L."/>
            <person name="Arachchi H.M."/>
            <person name="Berlin A.M."/>
            <person name="Chapman S.B."/>
            <person name="Gainer-Dewar J."/>
            <person name="Goldberg J."/>
            <person name="Griggs A."/>
            <person name="Gujja S."/>
            <person name="Hansen M."/>
            <person name="Howarth C."/>
            <person name="Imamovic A."/>
            <person name="Ireland A."/>
            <person name="Larimer J."/>
            <person name="McCowan C."/>
            <person name="Murphy C."/>
            <person name="Pearson M."/>
            <person name="Poon T.W."/>
            <person name="Priest M."/>
            <person name="Roberts A."/>
            <person name="Saif S."/>
            <person name="Shea T."/>
            <person name="Sisk P."/>
            <person name="Sykes S."/>
            <person name="Wortman J."/>
            <person name="Nusbaum C."/>
            <person name="Birren B."/>
        </authorList>
    </citation>
    <scope>NUCLEOTIDE SEQUENCE [LARGE SCALE GENOMIC DNA]</scope>
    <source>
        <strain evidence="10">Tanzania (2000708)</strain>
    </source>
</reference>
<dbReference type="Proteomes" id="UP000030708">
    <property type="component" value="Unassembled WGS sequence"/>
</dbReference>
<evidence type="ECO:0000256" key="8">
    <source>
        <dbReference type="SAM" id="Phobius"/>
    </source>
</evidence>
<keyword evidence="3 7" id="KW-0479">Metal-binding</keyword>
<evidence type="ECO:0000313" key="9">
    <source>
        <dbReference type="EMBL" id="ETW36853.1"/>
    </source>
</evidence>
<dbReference type="HAMAP" id="MF_00163">
    <property type="entry name" value="Pep_deformylase"/>
    <property type="match status" value="1"/>
</dbReference>
<evidence type="ECO:0000313" key="10">
    <source>
        <dbReference type="Proteomes" id="UP000030708"/>
    </source>
</evidence>
<feature type="transmembrane region" description="Helical" evidence="8">
    <location>
        <begin position="6"/>
        <end position="25"/>
    </location>
</feature>
<evidence type="ECO:0000256" key="7">
    <source>
        <dbReference type="RuleBase" id="RU362111"/>
    </source>
</evidence>
<dbReference type="CDD" id="cd00487">
    <property type="entry name" value="Pep_deformylase"/>
    <property type="match status" value="1"/>
</dbReference>
<evidence type="ECO:0000256" key="3">
    <source>
        <dbReference type="ARBA" id="ARBA00022723"/>
    </source>
</evidence>
<dbReference type="NCBIfam" id="NF001159">
    <property type="entry name" value="PRK00150.1-3"/>
    <property type="match status" value="1"/>
</dbReference>
<dbReference type="EMBL" id="KI926398">
    <property type="protein sequence ID" value="ETW36853.1"/>
    <property type="molecule type" value="Genomic_DNA"/>
</dbReference>
<dbReference type="GO" id="GO:0046872">
    <property type="term" value="F:metal ion binding"/>
    <property type="evidence" value="ECO:0007669"/>
    <property type="project" value="UniProtKB-KW"/>
</dbReference>
<sequence>MLMYYSLFLFNLIICCNVTSIYGYIHNVRSLEPYIKNDQIKNYSSNIKQKRKGSLYLLKNEKDEIKIVKYPDPILRRRSEEVTNFDDNLKRVVRKMFDIMYESKGIGLSAPQVNISKRIIVWNALYEKRKEENERIFINPSIVEQSLVKLKLIEGCLSFPGIEGKVERPSIVSISYYDINGYKHLKILKGIHSRIFQHEFDHLNGTLFIDKMTQVDKKKVRPKLNELIRDYKATHSEEPAL</sequence>
<dbReference type="InterPro" id="IPR023635">
    <property type="entry name" value="Peptide_deformylase"/>
</dbReference>
<dbReference type="AlphaFoldDB" id="A0A024W8G2"/>
<evidence type="ECO:0000256" key="6">
    <source>
        <dbReference type="ARBA" id="ARBA00023004"/>
    </source>
</evidence>
<dbReference type="GO" id="GO:0006412">
    <property type="term" value="P:translation"/>
    <property type="evidence" value="ECO:0007669"/>
    <property type="project" value="UniProtKB-KW"/>
</dbReference>
<evidence type="ECO:0000256" key="1">
    <source>
        <dbReference type="ARBA" id="ARBA00010759"/>
    </source>
</evidence>
<dbReference type="NCBIfam" id="TIGR00079">
    <property type="entry name" value="pept_deformyl"/>
    <property type="match status" value="1"/>
</dbReference>
<reference evidence="9 10" key="2">
    <citation type="submission" date="2013-02" db="EMBL/GenBank/DDBJ databases">
        <title>The Genome Sequence of Plasmodium falciparum Tanzania (2000708).</title>
        <authorList>
            <consortium name="The Broad Institute Genome Sequencing Platform"/>
            <consortium name="The Broad Institute Genome Sequencing Center for Infectious Disease"/>
            <person name="Neafsey D."/>
            <person name="Cheeseman I."/>
            <person name="Volkman S."/>
            <person name="Adams J."/>
            <person name="Walker B."/>
            <person name="Young S.K."/>
            <person name="Zeng Q."/>
            <person name="Gargeya S."/>
            <person name="Fitzgerald M."/>
            <person name="Haas B."/>
            <person name="Abouelleil A."/>
            <person name="Alvarado L."/>
            <person name="Arachchi H.M."/>
            <person name="Berlin A.M."/>
            <person name="Chapman S.B."/>
            <person name="Dewar J."/>
            <person name="Goldberg J."/>
            <person name="Griggs A."/>
            <person name="Gujja S."/>
            <person name="Hansen M."/>
            <person name="Howarth C."/>
            <person name="Imamovic A."/>
            <person name="Larimer J."/>
            <person name="McCowan C."/>
            <person name="Murphy C."/>
            <person name="Neiman D."/>
            <person name="Pearson M."/>
            <person name="Priest M."/>
            <person name="Roberts A."/>
            <person name="Saif S."/>
            <person name="Shea T."/>
            <person name="Sisk P."/>
            <person name="Sykes S."/>
            <person name="Wortman J."/>
            <person name="Nusbaum C."/>
            <person name="Birren B."/>
        </authorList>
    </citation>
    <scope>NUCLEOTIDE SEQUENCE [LARGE SCALE GENOMIC DNA]</scope>
    <source>
        <strain evidence="10">Tanzania (2000708)</strain>
    </source>
</reference>
<keyword evidence="6" id="KW-0408">Iron</keyword>
<proteinExistence type="inferred from homology"/>
<dbReference type="Gene3D" id="3.90.45.10">
    <property type="entry name" value="Peptide deformylase"/>
    <property type="match status" value="1"/>
</dbReference>
<evidence type="ECO:0000256" key="4">
    <source>
        <dbReference type="ARBA" id="ARBA00022801"/>
    </source>
</evidence>
<keyword evidence="8" id="KW-1133">Transmembrane helix</keyword>
<dbReference type="PANTHER" id="PTHR10458">
    <property type="entry name" value="PEPTIDE DEFORMYLASE"/>
    <property type="match status" value="1"/>
</dbReference>
<evidence type="ECO:0000256" key="2">
    <source>
        <dbReference type="ARBA" id="ARBA00012175"/>
    </source>
</evidence>
<comment type="similarity">
    <text evidence="1 7">Belongs to the polypeptide deformylase family.</text>
</comment>
<dbReference type="EC" id="3.5.1.88" evidence="2 7"/>
<comment type="function">
    <text evidence="7">Removes the formyl group from the N-terminal Met of newly synthesized proteins.</text>
</comment>
<comment type="catalytic activity">
    <reaction evidence="7">
        <text>N-terminal N-formyl-L-methionyl-[peptide] + H2O = N-terminal L-methionyl-[peptide] + formate</text>
        <dbReference type="Rhea" id="RHEA:24420"/>
        <dbReference type="Rhea" id="RHEA-COMP:10639"/>
        <dbReference type="Rhea" id="RHEA-COMP:10640"/>
        <dbReference type="ChEBI" id="CHEBI:15377"/>
        <dbReference type="ChEBI" id="CHEBI:15740"/>
        <dbReference type="ChEBI" id="CHEBI:49298"/>
        <dbReference type="ChEBI" id="CHEBI:64731"/>
        <dbReference type="EC" id="3.5.1.88"/>
    </reaction>
</comment>
<dbReference type="GO" id="GO:0042586">
    <property type="term" value="F:peptide deformylase activity"/>
    <property type="evidence" value="ECO:0007669"/>
    <property type="project" value="UniProtKB-EC"/>
</dbReference>
<dbReference type="PANTHER" id="PTHR10458:SF22">
    <property type="entry name" value="PEPTIDE DEFORMYLASE"/>
    <property type="match status" value="1"/>
</dbReference>
<accession>A0A024W8G2</accession>
<name>A0A024W8G2_PLAFA</name>
<dbReference type="InterPro" id="IPR036821">
    <property type="entry name" value="Peptide_deformylase_sf"/>
</dbReference>
<protein>
    <recommendedName>
        <fullName evidence="2 7">Peptide deformylase</fullName>
        <ecNumber evidence="2 7">3.5.1.88</ecNumber>
    </recommendedName>
</protein>
<dbReference type="eggNOG" id="KOG3137">
    <property type="taxonomic scope" value="Eukaryota"/>
</dbReference>
<dbReference type="SMR" id="A0A024W8G2"/>
<keyword evidence="8" id="KW-0812">Transmembrane</keyword>
<dbReference type="OrthoDB" id="276063at2759"/>
<organism evidence="9 10">
    <name type="scientific">Plasmodium falciparum Tanzania</name>
    <name type="common">2000708</name>
    <dbReference type="NCBI Taxonomy" id="1036725"/>
    <lineage>
        <taxon>Eukaryota</taxon>
        <taxon>Sar</taxon>
        <taxon>Alveolata</taxon>
        <taxon>Apicomplexa</taxon>
        <taxon>Aconoidasida</taxon>
        <taxon>Haemosporida</taxon>
        <taxon>Plasmodiidae</taxon>
        <taxon>Plasmodium</taxon>
        <taxon>Plasmodium (Laverania)</taxon>
    </lineage>
</organism>
<dbReference type="Pfam" id="PF01327">
    <property type="entry name" value="Pep_deformylase"/>
    <property type="match status" value="1"/>
</dbReference>
<keyword evidence="5 7" id="KW-0648">Protein biosynthesis</keyword>
<gene>
    <name evidence="9" type="ORF">PFTANZ_02436</name>
</gene>
<keyword evidence="4 7" id="KW-0378">Hydrolase</keyword>